<dbReference type="eggNOG" id="COG3012">
    <property type="taxonomic scope" value="Bacteria"/>
</dbReference>
<dbReference type="SUPFAM" id="SSF81901">
    <property type="entry name" value="HCP-like"/>
    <property type="match status" value="1"/>
</dbReference>
<dbReference type="EMBL" id="AFPZ01000040">
    <property type="protein sequence ID" value="EGQ26521.1"/>
    <property type="molecule type" value="Genomic_DNA"/>
</dbReference>
<reference evidence="1 2" key="1">
    <citation type="submission" date="2011-04" db="EMBL/GenBank/DDBJ databases">
        <authorList>
            <person name="Muzny D."/>
            <person name="Qin X."/>
            <person name="Deng J."/>
            <person name="Jiang H."/>
            <person name="Liu Y."/>
            <person name="Qu J."/>
            <person name="Song X.-Z."/>
            <person name="Zhang L."/>
            <person name="Thornton R."/>
            <person name="Coyle M."/>
            <person name="Francisco L."/>
            <person name="Jackson L."/>
            <person name="Javaid M."/>
            <person name="Korchina V."/>
            <person name="Kovar C."/>
            <person name="Mata R."/>
            <person name="Mathew T."/>
            <person name="Ngo R."/>
            <person name="Nguyen L."/>
            <person name="Nguyen N."/>
            <person name="Okwuonu G."/>
            <person name="Ongeri F."/>
            <person name="Pham C."/>
            <person name="Simmons D."/>
            <person name="Wilczek-Boney K."/>
            <person name="Hale W."/>
            <person name="Jakkamsetti A."/>
            <person name="Pham P."/>
            <person name="Ruth R."/>
            <person name="San Lucas F."/>
            <person name="Warren J."/>
            <person name="Zhang J."/>
            <person name="Zhao Z."/>
            <person name="Zhou C."/>
            <person name="Zhu D."/>
            <person name="Lee S."/>
            <person name="Bess C."/>
            <person name="Blankenburg K."/>
            <person name="Forbes L."/>
            <person name="Fu Q."/>
            <person name="Gubbala S."/>
            <person name="Hirani K."/>
            <person name="Jayaseelan J.C."/>
            <person name="Lara F."/>
            <person name="Munidasa M."/>
            <person name="Palculict T."/>
            <person name="Patil S."/>
            <person name="Pu L.-L."/>
            <person name="Saada N."/>
            <person name="Tang L."/>
            <person name="Weissenberger G."/>
            <person name="Zhu Y."/>
            <person name="Hemphill L."/>
            <person name="Shang Y."/>
            <person name="Youmans B."/>
            <person name="Ayvaz T."/>
            <person name="Ross M."/>
            <person name="Santibanez J."/>
            <person name="Aqrawi P."/>
            <person name="Gross S."/>
            <person name="Joshi V."/>
            <person name="Fowler G."/>
            <person name="Nazareth L."/>
            <person name="Reid J."/>
            <person name="Worley K."/>
            <person name="Petrosino J."/>
            <person name="Highlander S."/>
            <person name="Gibbs R."/>
        </authorList>
    </citation>
    <scope>NUCLEOTIDE SEQUENCE [LARGE SCALE GENOMIC DNA]</scope>
    <source>
        <strain evidence="1 2">2681</strain>
    </source>
</reference>
<dbReference type="HOGENOM" id="CLU_454684_0_0_9"/>
<protein>
    <submittedName>
        <fullName evidence="1">Uncharacterized protein</fullName>
    </submittedName>
</protein>
<dbReference type="eggNOG" id="COG0457">
    <property type="taxonomic scope" value="Bacteria"/>
</dbReference>
<evidence type="ECO:0000313" key="2">
    <source>
        <dbReference type="Proteomes" id="UP000005316"/>
    </source>
</evidence>
<evidence type="ECO:0000313" key="1">
    <source>
        <dbReference type="EMBL" id="EGQ26521.1"/>
    </source>
</evidence>
<dbReference type="Gene3D" id="1.25.40.10">
    <property type="entry name" value="Tetratricopeptide repeat domain"/>
    <property type="match status" value="1"/>
</dbReference>
<gene>
    <name evidence="1" type="ORF">HMPREF9372_1448</name>
</gene>
<organism evidence="1 2">
    <name type="scientific">Sporosarcina newyorkensis 2681</name>
    <dbReference type="NCBI Taxonomy" id="1027292"/>
    <lineage>
        <taxon>Bacteria</taxon>
        <taxon>Bacillati</taxon>
        <taxon>Bacillota</taxon>
        <taxon>Bacilli</taxon>
        <taxon>Bacillales</taxon>
        <taxon>Caryophanaceae</taxon>
        <taxon>Sporosarcina</taxon>
    </lineage>
</organism>
<dbReference type="STRING" id="759851.SAMN04244570_1903"/>
<dbReference type="InterPro" id="IPR011990">
    <property type="entry name" value="TPR-like_helical_dom_sf"/>
</dbReference>
<dbReference type="Proteomes" id="UP000005316">
    <property type="component" value="Unassembled WGS sequence"/>
</dbReference>
<sequence>MFDVIGNKEKCPCGSEKIVLDCCGRTDGPGKNQIQEELKTVLNNYYETSLSPAEVRELEGLLAEWRQHLGEWMEEKELVTNVSDYYFFIVRKDLWRRHIVKALNRTQNKAVRTILKSWQNAFITFAEVTSSDEQVYRMKEILGDGEYLLAREHGEPEDVRAVLAIVLDEWRNGERWVMPISAIAVNKHMSKELITKVQKLAEVSDEKNSFDFFKNSLMNIYEVVCQLDAQTMMEVAEQNFTPLQREVIEVLDAKLEDEELYPGAYEMLLSLMAYYFTEKQPKFRKPEVLAAAAFQLAVEVNMMAKPYTQAEVGKLFGVAVSSFRKHTDALLEKIDELETMMQEDDTSVAYYVGTDPRPTEQTNWHVHMLSTKHEFATMEEAQAHIQQAIQQPFEPENLQQEAQMLCYMAYAAETAEQRYDFARQAYGADPTNVDALLLQAEMTDSNEEQEKFLKQAVFSGEKQFDDRAEDAWALATNRPYLRALLSYGVWLYDRERYMESSELFLRILTLDLHDHQGARYLAISSLIHQDEIGQAEEVLKASEEVSEGDAVYLYLAWLIEMEKSQGNSEQSAELFKRAEQANPYVSALIHTSADKISYPRSADVKPGSPEEAQYIWYLM</sequence>
<name>F9DRL8_9BACL</name>
<accession>F9DRL8</accession>
<proteinExistence type="predicted"/>
<dbReference type="AlphaFoldDB" id="F9DRL8"/>
<comment type="caution">
    <text evidence="1">The sequence shown here is derived from an EMBL/GenBank/DDBJ whole genome shotgun (WGS) entry which is preliminary data.</text>
</comment>